<evidence type="ECO:0000313" key="2">
    <source>
        <dbReference type="Proteomes" id="UP000050326"/>
    </source>
</evidence>
<comment type="caution">
    <text evidence="1">The sequence shown here is derived from an EMBL/GenBank/DDBJ whole genome shotgun (WGS) entry which is preliminary data.</text>
</comment>
<organism evidence="1 2">
    <name type="scientific">Oxobacter pfennigii</name>
    <dbReference type="NCBI Taxonomy" id="36849"/>
    <lineage>
        <taxon>Bacteria</taxon>
        <taxon>Bacillati</taxon>
        <taxon>Bacillota</taxon>
        <taxon>Clostridia</taxon>
        <taxon>Eubacteriales</taxon>
        <taxon>Clostridiaceae</taxon>
        <taxon>Oxobacter</taxon>
    </lineage>
</organism>
<dbReference type="STRING" id="36849.OXPF_21790"/>
<protein>
    <submittedName>
        <fullName evidence="1">Uncharacterized protein</fullName>
    </submittedName>
</protein>
<gene>
    <name evidence="1" type="ORF">OXPF_21790</name>
</gene>
<dbReference type="RefSeq" id="WP_160317203.1">
    <property type="nucleotide sequence ID" value="NZ_LKET01000032.1"/>
</dbReference>
<keyword evidence="2" id="KW-1185">Reference proteome</keyword>
<reference evidence="1 2" key="1">
    <citation type="submission" date="2015-09" db="EMBL/GenBank/DDBJ databases">
        <title>Genome sequence of Oxobacter pfennigii DSM 3222.</title>
        <authorList>
            <person name="Poehlein A."/>
            <person name="Bengelsdorf F.R."/>
            <person name="Schiel-Bengelsdorf B."/>
            <person name="Duerre P."/>
            <person name="Daniel R."/>
        </authorList>
    </citation>
    <scope>NUCLEOTIDE SEQUENCE [LARGE SCALE GENOMIC DNA]</scope>
    <source>
        <strain evidence="1 2">DSM 3222</strain>
    </source>
</reference>
<accession>A0A0P8W8G3</accession>
<proteinExistence type="predicted"/>
<name>A0A0P8W8G3_9CLOT</name>
<dbReference type="EMBL" id="LKET01000032">
    <property type="protein sequence ID" value="KPU44013.1"/>
    <property type="molecule type" value="Genomic_DNA"/>
</dbReference>
<evidence type="ECO:0000313" key="1">
    <source>
        <dbReference type="EMBL" id="KPU44013.1"/>
    </source>
</evidence>
<dbReference type="AlphaFoldDB" id="A0A0P8W8G3"/>
<dbReference type="Proteomes" id="UP000050326">
    <property type="component" value="Unassembled WGS sequence"/>
</dbReference>
<sequence length="50" mass="5913">MKSFFYKLLLFLRKMLVESKGISISENEIKTGKPILDKIISEYVEESRPY</sequence>